<keyword evidence="3 6" id="KW-0808">Transferase</keyword>
<proteinExistence type="inferred from homology"/>
<comment type="caution">
    <text evidence="6">The sequence shown here is derived from an EMBL/GenBank/DDBJ whole genome shotgun (WGS) entry which is preliminary data.</text>
</comment>
<keyword evidence="4" id="KW-0663">Pyridoxal phosphate</keyword>
<dbReference type="Gene3D" id="3.90.1150.10">
    <property type="entry name" value="Aspartate Aminotransferase, domain 1"/>
    <property type="match status" value="1"/>
</dbReference>
<evidence type="ECO:0000259" key="5">
    <source>
        <dbReference type="Pfam" id="PF00155"/>
    </source>
</evidence>
<evidence type="ECO:0000313" key="7">
    <source>
        <dbReference type="Proteomes" id="UP000078224"/>
    </source>
</evidence>
<feature type="domain" description="Aminotransferase class I/classII large" evidence="5">
    <location>
        <begin position="42"/>
        <end position="371"/>
    </location>
</feature>
<gene>
    <name evidence="6" type="ORF">M998_0015</name>
</gene>
<comment type="similarity">
    <text evidence="1">Belongs to the class-II pyridoxal-phosphate-dependent aminotransferase family. Histidinol-phosphate aminotransferase subfamily.</text>
</comment>
<dbReference type="SUPFAM" id="SSF53383">
    <property type="entry name" value="PLP-dependent transferases"/>
    <property type="match status" value="1"/>
</dbReference>
<keyword evidence="7" id="KW-1185">Reference proteome</keyword>
<evidence type="ECO:0000256" key="1">
    <source>
        <dbReference type="ARBA" id="ARBA00007970"/>
    </source>
</evidence>
<dbReference type="PANTHER" id="PTHR43643">
    <property type="entry name" value="HISTIDINOL-PHOSPHATE AMINOTRANSFERASE 2"/>
    <property type="match status" value="1"/>
</dbReference>
<keyword evidence="2 6" id="KW-0032">Aminotransferase</keyword>
<dbReference type="OrthoDB" id="9813612at2"/>
<dbReference type="InterPro" id="IPR015421">
    <property type="entry name" value="PyrdxlP-dep_Trfase_major"/>
</dbReference>
<dbReference type="InterPro" id="IPR004839">
    <property type="entry name" value="Aminotransferase_I/II_large"/>
</dbReference>
<dbReference type="CDD" id="cd00609">
    <property type="entry name" value="AAT_like"/>
    <property type="match status" value="1"/>
</dbReference>
<dbReference type="EC" id="2.6.1.57" evidence="6"/>
<evidence type="ECO:0000256" key="3">
    <source>
        <dbReference type="ARBA" id="ARBA00022679"/>
    </source>
</evidence>
<reference evidence="6 7" key="1">
    <citation type="submission" date="2016-04" db="EMBL/GenBank/DDBJ databases">
        <title>ATOL: Assembling a taxonomically balanced genome-scale reconstruction of the evolutionary history of the Enterobacteriaceae.</title>
        <authorList>
            <person name="Plunkett G.III."/>
            <person name="Neeno-Eckwall E.C."/>
            <person name="Glasner J.D."/>
            <person name="Perna N.T."/>
        </authorList>
    </citation>
    <scope>NUCLEOTIDE SEQUENCE [LARGE SCALE GENOMIC DNA]</scope>
    <source>
        <strain evidence="6 7">ATCC 35613</strain>
    </source>
</reference>
<sequence>MDRRSFLKSSSLIAGGLALNSVVNQAVAQSESSLTLDAKHPLLLNFNENSLGMSPKAKEAVIAALPGSFRYPDDARSELISNLGIWHKLSDKHVTIGNGSSETIQASVAMLASKAKKENLKIQLVTPDPTFNYAELYSSALDIEIIKVPLKADLSFDLEKMEQLANNFGGLSIIYLCNPNNPTAMITPHSQLDKWMSKSSDKQFFIVDEAYAEFVEDPSFVSAIELVKKGQKNLIVTRTFSKIFALAGLRVGYGIASPEVIASVDEFNSIDNTNTAGAFAAIASLNDKSFIAYSLKSNSLSRKIVENALNELGLEYAPSQANFVFHKVKGDMKTYKDRMAEAHIMVGREFPPVVGWNRLTLGTPKEMEQFVIVLKQFREKGWV</sequence>
<dbReference type="PATRIC" id="fig|1354272.4.peg.15"/>
<organism evidence="6 7">
    <name type="scientific">Providencia heimbachae ATCC 35613</name>
    <dbReference type="NCBI Taxonomy" id="1354272"/>
    <lineage>
        <taxon>Bacteria</taxon>
        <taxon>Pseudomonadati</taxon>
        <taxon>Pseudomonadota</taxon>
        <taxon>Gammaproteobacteria</taxon>
        <taxon>Enterobacterales</taxon>
        <taxon>Morganellaceae</taxon>
        <taxon>Providencia</taxon>
    </lineage>
</organism>
<dbReference type="GO" id="GO:0030170">
    <property type="term" value="F:pyridoxal phosphate binding"/>
    <property type="evidence" value="ECO:0007669"/>
    <property type="project" value="InterPro"/>
</dbReference>
<evidence type="ECO:0000256" key="4">
    <source>
        <dbReference type="ARBA" id="ARBA00022898"/>
    </source>
</evidence>
<evidence type="ECO:0000313" key="6">
    <source>
        <dbReference type="EMBL" id="OAT55266.1"/>
    </source>
</evidence>
<dbReference type="Proteomes" id="UP000078224">
    <property type="component" value="Unassembled WGS sequence"/>
</dbReference>
<protein>
    <submittedName>
        <fullName evidence="6">Periplasmic aromatic amino acid aminotransferase</fullName>
        <ecNumber evidence="6">2.6.1.57</ecNumber>
    </submittedName>
</protein>
<accession>A0A1B7K547</accession>
<dbReference type="Pfam" id="PF00155">
    <property type="entry name" value="Aminotran_1_2"/>
    <property type="match status" value="1"/>
</dbReference>
<name>A0A1B7K547_9GAMM</name>
<dbReference type="InterPro" id="IPR050106">
    <property type="entry name" value="HistidinolP_aminotransfase"/>
</dbReference>
<dbReference type="GO" id="GO:0008483">
    <property type="term" value="F:transaminase activity"/>
    <property type="evidence" value="ECO:0007669"/>
    <property type="project" value="UniProtKB-KW"/>
</dbReference>
<dbReference type="AlphaFoldDB" id="A0A1B7K547"/>
<dbReference type="InterPro" id="IPR015424">
    <property type="entry name" value="PyrdxlP-dep_Trfase"/>
</dbReference>
<dbReference type="RefSeq" id="WP_068444547.1">
    <property type="nucleotide sequence ID" value="NZ_LXEW01000001.1"/>
</dbReference>
<evidence type="ECO:0000256" key="2">
    <source>
        <dbReference type="ARBA" id="ARBA00022576"/>
    </source>
</evidence>
<dbReference type="PANTHER" id="PTHR43643:SF3">
    <property type="entry name" value="HISTIDINOL-PHOSPHATE AMINOTRANSFERASE"/>
    <property type="match status" value="1"/>
</dbReference>
<dbReference type="InterPro" id="IPR015422">
    <property type="entry name" value="PyrdxlP-dep_Trfase_small"/>
</dbReference>
<dbReference type="Gene3D" id="3.40.640.10">
    <property type="entry name" value="Type I PLP-dependent aspartate aminotransferase-like (Major domain)"/>
    <property type="match status" value="1"/>
</dbReference>
<dbReference type="EMBL" id="LXEW01000001">
    <property type="protein sequence ID" value="OAT55266.1"/>
    <property type="molecule type" value="Genomic_DNA"/>
</dbReference>